<organism evidence="5 6">
    <name type="scientific">Paenibacillus oralis</name>
    <dbReference type="NCBI Taxonomy" id="2490856"/>
    <lineage>
        <taxon>Bacteria</taxon>
        <taxon>Bacillati</taxon>
        <taxon>Bacillota</taxon>
        <taxon>Bacilli</taxon>
        <taxon>Bacillales</taxon>
        <taxon>Paenibacillaceae</taxon>
        <taxon>Paenibacillus</taxon>
    </lineage>
</organism>
<dbReference type="AlphaFoldDB" id="A0A3P3TZQ5"/>
<keyword evidence="1" id="KW-0805">Transcription regulation</keyword>
<gene>
    <name evidence="5" type="ORF">EHV15_07855</name>
</gene>
<keyword evidence="6" id="KW-1185">Reference proteome</keyword>
<keyword evidence="3" id="KW-0804">Transcription</keyword>
<evidence type="ECO:0000256" key="2">
    <source>
        <dbReference type="ARBA" id="ARBA00023125"/>
    </source>
</evidence>
<evidence type="ECO:0000313" key="5">
    <source>
        <dbReference type="EMBL" id="RRJ62859.1"/>
    </source>
</evidence>
<dbReference type="SUPFAM" id="SSF47413">
    <property type="entry name" value="lambda repressor-like DNA-binding domains"/>
    <property type="match status" value="1"/>
</dbReference>
<dbReference type="RefSeq" id="WP_128630744.1">
    <property type="nucleotide sequence ID" value="NZ_RRCN01000001.1"/>
</dbReference>
<dbReference type="PANTHER" id="PTHR30146">
    <property type="entry name" value="LACI-RELATED TRANSCRIPTIONAL REPRESSOR"/>
    <property type="match status" value="1"/>
</dbReference>
<dbReference type="OrthoDB" id="9775106at2"/>
<dbReference type="Gene3D" id="1.10.260.40">
    <property type="entry name" value="lambda repressor-like DNA-binding domains"/>
    <property type="match status" value="1"/>
</dbReference>
<evidence type="ECO:0000313" key="6">
    <source>
        <dbReference type="Proteomes" id="UP000267017"/>
    </source>
</evidence>
<reference evidence="5 6" key="1">
    <citation type="submission" date="2018-11" db="EMBL/GenBank/DDBJ databases">
        <title>Genome sequencing of Paenibacillus sp. KCOM 3021 (= ChDC PVNT-B20).</title>
        <authorList>
            <person name="Kook J.-K."/>
            <person name="Park S.-N."/>
            <person name="Lim Y.K."/>
        </authorList>
    </citation>
    <scope>NUCLEOTIDE SEQUENCE [LARGE SCALE GENOMIC DNA]</scope>
    <source>
        <strain evidence="5 6">KCOM 3021</strain>
    </source>
</reference>
<accession>A0A3P3TZQ5</accession>
<dbReference type="GO" id="GO:0003700">
    <property type="term" value="F:DNA-binding transcription factor activity"/>
    <property type="evidence" value="ECO:0007669"/>
    <property type="project" value="TreeGrafter"/>
</dbReference>
<dbReference type="PROSITE" id="PS50932">
    <property type="entry name" value="HTH_LACI_2"/>
    <property type="match status" value="1"/>
</dbReference>
<feature type="domain" description="HTH lacI-type" evidence="4">
    <location>
        <begin position="3"/>
        <end position="57"/>
    </location>
</feature>
<dbReference type="EMBL" id="RRCN01000001">
    <property type="protein sequence ID" value="RRJ62859.1"/>
    <property type="molecule type" value="Genomic_DNA"/>
</dbReference>
<dbReference type="SMART" id="SM00354">
    <property type="entry name" value="HTH_LACI"/>
    <property type="match status" value="1"/>
</dbReference>
<proteinExistence type="predicted"/>
<dbReference type="SUPFAM" id="SSF53822">
    <property type="entry name" value="Periplasmic binding protein-like I"/>
    <property type="match status" value="1"/>
</dbReference>
<comment type="caution">
    <text evidence="5">The sequence shown here is derived from an EMBL/GenBank/DDBJ whole genome shotgun (WGS) entry which is preliminary data.</text>
</comment>
<evidence type="ECO:0000256" key="1">
    <source>
        <dbReference type="ARBA" id="ARBA00023015"/>
    </source>
</evidence>
<keyword evidence="2" id="KW-0238">DNA-binding</keyword>
<dbReference type="Gene3D" id="3.40.50.2300">
    <property type="match status" value="2"/>
</dbReference>
<evidence type="ECO:0000256" key="3">
    <source>
        <dbReference type="ARBA" id="ARBA00023163"/>
    </source>
</evidence>
<dbReference type="Pfam" id="PF00356">
    <property type="entry name" value="LacI"/>
    <property type="match status" value="1"/>
</dbReference>
<dbReference type="InterPro" id="IPR010982">
    <property type="entry name" value="Lambda_DNA-bd_dom_sf"/>
</dbReference>
<protein>
    <submittedName>
        <fullName evidence="5">LacI family transcriptional regulator</fullName>
    </submittedName>
</protein>
<dbReference type="InterPro" id="IPR046335">
    <property type="entry name" value="LacI/GalR-like_sensor"/>
</dbReference>
<dbReference type="CDD" id="cd06267">
    <property type="entry name" value="PBP1_LacI_sugar_binding-like"/>
    <property type="match status" value="1"/>
</dbReference>
<dbReference type="InterPro" id="IPR000843">
    <property type="entry name" value="HTH_LacI"/>
</dbReference>
<dbReference type="CDD" id="cd01392">
    <property type="entry name" value="HTH_LacI"/>
    <property type="match status" value="1"/>
</dbReference>
<dbReference type="Proteomes" id="UP000267017">
    <property type="component" value="Unassembled WGS sequence"/>
</dbReference>
<dbReference type="PANTHER" id="PTHR30146:SF109">
    <property type="entry name" value="HTH-TYPE TRANSCRIPTIONAL REGULATOR GALS"/>
    <property type="match status" value="1"/>
</dbReference>
<sequence>MKVSIFDVAKKSGLSVVTVSRVLNGVETVREKNRQKVLEAIKELDYRPNAAARSLASGKTGIIGVIVTTLHDPFFDAVVKELNEVLALHGYYLAVSVSTGIGEGGNHYLIQEDRVDGLILLSPVEEDNFILELKRRGIPYVLIDHQKPENDAFSVTVDNFKGGYAATRHLLELGRTSIAHLCGQEVFRSTRERRGGFMLALEEQGLEPFDVVYGDFDIAFGYKTCQRWLREGKLPGAVFAGDDNIALGVVNALMEAGVSVPEQVAVVGYDDHYIASRLRPHMTSVRQPADKIALAAADMLLKRIDGKIKRGASQRIDPELIVRETTANKEFLPSFFRKEAAATKEVD</sequence>
<dbReference type="GO" id="GO:0000976">
    <property type="term" value="F:transcription cis-regulatory region binding"/>
    <property type="evidence" value="ECO:0007669"/>
    <property type="project" value="TreeGrafter"/>
</dbReference>
<dbReference type="InterPro" id="IPR028082">
    <property type="entry name" value="Peripla_BP_I"/>
</dbReference>
<dbReference type="Pfam" id="PF13377">
    <property type="entry name" value="Peripla_BP_3"/>
    <property type="match status" value="1"/>
</dbReference>
<name>A0A3P3TZQ5_9BACL</name>
<evidence type="ECO:0000259" key="4">
    <source>
        <dbReference type="PROSITE" id="PS50932"/>
    </source>
</evidence>